<name>A0A4Q4SW24_9PEZI</name>
<comment type="caution">
    <text evidence="1">The sequence shown here is derived from an EMBL/GenBank/DDBJ whole genome shotgun (WGS) entry which is preliminary data.</text>
</comment>
<evidence type="ECO:0000313" key="2">
    <source>
        <dbReference type="Proteomes" id="UP000293360"/>
    </source>
</evidence>
<sequence length="149" mass="15916">MNFPAGIQVESCILMSKRQGSYDDREQNTDLSRLGVFLPDDSPAGPAAVTQRALFCRGPSTAALELGSPEGTHASRTKSNAMLGRVVGVKLESNICRSVFLDVRRRLILSPPPSPPGETASRVGGQWKIEREALGIPSGDGLKEGDALR</sequence>
<dbReference type="AlphaFoldDB" id="A0A4Q4SW24"/>
<accession>A0A4Q4SW24</accession>
<gene>
    <name evidence="1" type="ORF">DL764_010118</name>
</gene>
<dbReference type="Proteomes" id="UP000293360">
    <property type="component" value="Unassembled WGS sequence"/>
</dbReference>
<proteinExistence type="predicted"/>
<dbReference type="EMBL" id="QJNU01001195">
    <property type="protein sequence ID" value="RYO78463.1"/>
    <property type="molecule type" value="Genomic_DNA"/>
</dbReference>
<keyword evidence="2" id="KW-1185">Reference proteome</keyword>
<organism evidence="1 2">
    <name type="scientific">Monosporascus ibericus</name>
    <dbReference type="NCBI Taxonomy" id="155417"/>
    <lineage>
        <taxon>Eukaryota</taxon>
        <taxon>Fungi</taxon>
        <taxon>Dikarya</taxon>
        <taxon>Ascomycota</taxon>
        <taxon>Pezizomycotina</taxon>
        <taxon>Sordariomycetes</taxon>
        <taxon>Xylariomycetidae</taxon>
        <taxon>Xylariales</taxon>
        <taxon>Xylariales incertae sedis</taxon>
        <taxon>Monosporascus</taxon>
    </lineage>
</organism>
<protein>
    <submittedName>
        <fullName evidence="1">Uncharacterized protein</fullName>
    </submittedName>
</protein>
<reference evidence="1 2" key="1">
    <citation type="submission" date="2018-06" db="EMBL/GenBank/DDBJ databases">
        <title>Complete Genomes of Monosporascus.</title>
        <authorList>
            <person name="Robinson A.J."/>
            <person name="Natvig D.O."/>
        </authorList>
    </citation>
    <scope>NUCLEOTIDE SEQUENCE [LARGE SCALE GENOMIC DNA]</scope>
    <source>
        <strain evidence="1 2">CBS 110550</strain>
    </source>
</reference>
<evidence type="ECO:0000313" key="1">
    <source>
        <dbReference type="EMBL" id="RYO78463.1"/>
    </source>
</evidence>